<gene>
    <name evidence="9" type="ORF">GCM10022255_002110</name>
</gene>
<reference evidence="10" key="1">
    <citation type="journal article" date="2019" name="Int. J. Syst. Evol. Microbiol.">
        <title>The Global Catalogue of Microorganisms (GCM) 10K type strain sequencing project: providing services to taxonomists for standard genome sequencing and annotation.</title>
        <authorList>
            <consortium name="The Broad Institute Genomics Platform"/>
            <consortium name="The Broad Institute Genome Sequencing Center for Infectious Disease"/>
            <person name="Wu L."/>
            <person name="Ma J."/>
        </authorList>
    </citation>
    <scope>NUCLEOTIDE SEQUENCE [LARGE SCALE GENOMIC DNA]</scope>
    <source>
        <strain evidence="10">JCM 17441</strain>
    </source>
</reference>
<dbReference type="Pfam" id="PF09335">
    <property type="entry name" value="VTT_dom"/>
    <property type="match status" value="1"/>
</dbReference>
<accession>A0ABP8CU82</accession>
<evidence type="ECO:0000313" key="10">
    <source>
        <dbReference type="Proteomes" id="UP001500620"/>
    </source>
</evidence>
<evidence type="ECO:0000256" key="5">
    <source>
        <dbReference type="ARBA" id="ARBA00022989"/>
    </source>
</evidence>
<feature type="transmembrane region" description="Helical" evidence="7">
    <location>
        <begin position="200"/>
        <end position="222"/>
    </location>
</feature>
<protein>
    <recommendedName>
        <fullName evidence="7">TVP38/TMEM64 family membrane protein</fullName>
    </recommendedName>
</protein>
<organism evidence="9 10">
    <name type="scientific">Dactylosporangium darangshiense</name>
    <dbReference type="NCBI Taxonomy" id="579108"/>
    <lineage>
        <taxon>Bacteria</taxon>
        <taxon>Bacillati</taxon>
        <taxon>Actinomycetota</taxon>
        <taxon>Actinomycetes</taxon>
        <taxon>Micromonosporales</taxon>
        <taxon>Micromonosporaceae</taxon>
        <taxon>Dactylosporangium</taxon>
    </lineage>
</organism>
<feature type="domain" description="VTT" evidence="8">
    <location>
        <begin position="75"/>
        <end position="190"/>
    </location>
</feature>
<dbReference type="InterPro" id="IPR032816">
    <property type="entry name" value="VTT_dom"/>
</dbReference>
<keyword evidence="6 7" id="KW-0472">Membrane</keyword>
<keyword evidence="5 7" id="KW-1133">Transmembrane helix</keyword>
<feature type="transmembrane region" description="Helical" evidence="7">
    <location>
        <begin position="170"/>
        <end position="188"/>
    </location>
</feature>
<comment type="subcellular location">
    <subcellularLocation>
        <location evidence="1 7">Cell membrane</location>
        <topology evidence="1 7">Multi-pass membrane protein</topology>
    </subcellularLocation>
</comment>
<feature type="transmembrane region" description="Helical" evidence="7">
    <location>
        <begin position="85"/>
        <end position="111"/>
    </location>
</feature>
<dbReference type="PANTHER" id="PTHR12677:SF59">
    <property type="entry name" value="GOLGI APPARATUS MEMBRANE PROTEIN TVP38-RELATED"/>
    <property type="match status" value="1"/>
</dbReference>
<keyword evidence="3 7" id="KW-1003">Cell membrane</keyword>
<evidence type="ECO:0000256" key="1">
    <source>
        <dbReference type="ARBA" id="ARBA00004651"/>
    </source>
</evidence>
<evidence type="ECO:0000256" key="4">
    <source>
        <dbReference type="ARBA" id="ARBA00022692"/>
    </source>
</evidence>
<dbReference type="EMBL" id="BAABAT010000001">
    <property type="protein sequence ID" value="GAA4243354.1"/>
    <property type="molecule type" value="Genomic_DNA"/>
</dbReference>
<dbReference type="PANTHER" id="PTHR12677">
    <property type="entry name" value="GOLGI APPARATUS MEMBRANE PROTEIN TVP38-RELATED"/>
    <property type="match status" value="1"/>
</dbReference>
<proteinExistence type="inferred from homology"/>
<comment type="caution">
    <text evidence="9">The sequence shown here is derived from an EMBL/GenBank/DDBJ whole genome shotgun (WGS) entry which is preliminary data.</text>
</comment>
<evidence type="ECO:0000256" key="3">
    <source>
        <dbReference type="ARBA" id="ARBA00022475"/>
    </source>
</evidence>
<name>A0ABP8CU82_9ACTN</name>
<dbReference type="RefSeq" id="WP_345120181.1">
    <property type="nucleotide sequence ID" value="NZ_BAABAT010000001.1"/>
</dbReference>
<evidence type="ECO:0000259" key="8">
    <source>
        <dbReference type="Pfam" id="PF09335"/>
    </source>
</evidence>
<feature type="transmembrane region" description="Helical" evidence="7">
    <location>
        <begin position="60"/>
        <end position="79"/>
    </location>
</feature>
<evidence type="ECO:0000313" key="9">
    <source>
        <dbReference type="EMBL" id="GAA4243354.1"/>
    </source>
</evidence>
<sequence>MRSDLTTPTSHKPWWRTGAALRFGLLALLVVTLSVVIIVVHPNRASLVHAIGPDHPMAPIIAVAGSAVLTTALAPRTLLAGVGGVLFGFVGGAMYIMLGITLGAVIAHTIGRLLGRDFMARHLSGRLLTMEQAIAKRGVMAIVISRMIPLMPFGISNYVFGTTSVKMRPFLTGTIVGALPATLAYSALGAATAAGSTLGMSIAGAVTVTLGVGGSIGSILLWRRRPRKSCAGATGAAGAAAAA</sequence>
<feature type="transmembrane region" description="Helical" evidence="7">
    <location>
        <begin position="20"/>
        <end position="40"/>
    </location>
</feature>
<evidence type="ECO:0000256" key="7">
    <source>
        <dbReference type="RuleBase" id="RU366058"/>
    </source>
</evidence>
<evidence type="ECO:0000256" key="2">
    <source>
        <dbReference type="ARBA" id="ARBA00008640"/>
    </source>
</evidence>
<dbReference type="InterPro" id="IPR015414">
    <property type="entry name" value="TMEM64"/>
</dbReference>
<keyword evidence="4 7" id="KW-0812">Transmembrane</keyword>
<dbReference type="Proteomes" id="UP001500620">
    <property type="component" value="Unassembled WGS sequence"/>
</dbReference>
<evidence type="ECO:0000256" key="6">
    <source>
        <dbReference type="ARBA" id="ARBA00023136"/>
    </source>
</evidence>
<keyword evidence="10" id="KW-1185">Reference proteome</keyword>
<comment type="similarity">
    <text evidence="2 7">Belongs to the TVP38/TMEM64 family.</text>
</comment>